<evidence type="ECO:0000256" key="1">
    <source>
        <dbReference type="SAM" id="MobiDB-lite"/>
    </source>
</evidence>
<accession>A0A1D9G934</accession>
<dbReference type="AlphaFoldDB" id="A0A1D9G934"/>
<organism evidence="2 3">
    <name type="scientific">Moorena producens (strain JHB)</name>
    <dbReference type="NCBI Taxonomy" id="1454205"/>
    <lineage>
        <taxon>Bacteria</taxon>
        <taxon>Bacillati</taxon>
        <taxon>Cyanobacteriota</taxon>
        <taxon>Cyanophyceae</taxon>
        <taxon>Coleofasciculales</taxon>
        <taxon>Coleofasciculaceae</taxon>
        <taxon>Moorena</taxon>
    </lineage>
</organism>
<feature type="region of interest" description="Disordered" evidence="1">
    <location>
        <begin position="1"/>
        <end position="25"/>
    </location>
</feature>
<proteinExistence type="predicted"/>
<evidence type="ECO:0000313" key="2">
    <source>
        <dbReference type="EMBL" id="AOY84176.1"/>
    </source>
</evidence>
<gene>
    <name evidence="2" type="ORF">BJP36_33855</name>
</gene>
<name>A0A1D9G934_MOOP1</name>
<dbReference type="EMBL" id="CP017708">
    <property type="protein sequence ID" value="AOY84176.1"/>
    <property type="molecule type" value="Genomic_DNA"/>
</dbReference>
<dbReference type="Proteomes" id="UP000176944">
    <property type="component" value="Chromosome"/>
</dbReference>
<protein>
    <recommendedName>
        <fullName evidence="4">DUF2188 domain-containing protein</fullName>
    </recommendedName>
</protein>
<evidence type="ECO:0008006" key="4">
    <source>
        <dbReference type="Google" id="ProtNLM"/>
    </source>
</evidence>
<reference evidence="3" key="1">
    <citation type="submission" date="2016-10" db="EMBL/GenBank/DDBJ databases">
        <title>Comparative genomics uncovers the prolific and rare metabolic potential of the cyanobacterial genus Moorea.</title>
        <authorList>
            <person name="Leao T."/>
            <person name="Castelao G."/>
            <person name="Korobeynikov A."/>
            <person name="Monroe E.A."/>
            <person name="Podell S."/>
            <person name="Glukhov E."/>
            <person name="Allen E."/>
            <person name="Gerwick W.H."/>
            <person name="Gerwick L."/>
        </authorList>
    </citation>
    <scope>NUCLEOTIDE SEQUENCE [LARGE SCALE GENOMIC DNA]</scope>
    <source>
        <strain evidence="3">JHB</strain>
    </source>
</reference>
<feature type="compositionally biased region" description="Basic residues" evidence="1">
    <location>
        <begin position="1"/>
        <end position="10"/>
    </location>
</feature>
<evidence type="ECO:0000313" key="3">
    <source>
        <dbReference type="Proteomes" id="UP000176944"/>
    </source>
</evidence>
<sequence length="100" mass="11138">MGRASKLKQQRRQESHDGTNSTSSRARYVLFESNSSNYLASLELLGGMERLNWCPHAGGALKFDSSSQAQAKAKRIAKQRGYSLEVVELNSKHVNTDQKP</sequence>